<evidence type="ECO:0000313" key="11">
    <source>
        <dbReference type="Proteomes" id="UP000694422"/>
    </source>
</evidence>
<keyword evidence="3 9" id="KW-0812">Transmembrane</keyword>
<evidence type="ECO:0000256" key="6">
    <source>
        <dbReference type="ARBA" id="ARBA00023136"/>
    </source>
</evidence>
<name>A0A8C9PLM5_SPEDA</name>
<proteinExistence type="predicted"/>
<dbReference type="GO" id="GO:0005886">
    <property type="term" value="C:plasma membrane"/>
    <property type="evidence" value="ECO:0007669"/>
    <property type="project" value="UniProtKB-SubCell"/>
</dbReference>
<evidence type="ECO:0000256" key="3">
    <source>
        <dbReference type="ARBA" id="ARBA00022692"/>
    </source>
</evidence>
<keyword evidence="8" id="KW-0807">Transducer</keyword>
<reference evidence="10" key="1">
    <citation type="submission" date="2025-08" db="UniProtKB">
        <authorList>
            <consortium name="Ensembl"/>
        </authorList>
    </citation>
    <scope>IDENTIFICATION</scope>
</reference>
<evidence type="ECO:0000256" key="5">
    <source>
        <dbReference type="ARBA" id="ARBA00023040"/>
    </source>
</evidence>
<keyword evidence="5" id="KW-0297">G-protein coupled receptor</keyword>
<dbReference type="PANTHER" id="PTHR11334:SF29">
    <property type="entry name" value="MAS-RELATED G-PROTEIN COUPLED RECEPTOR MEMBER X2"/>
    <property type="match status" value="1"/>
</dbReference>
<dbReference type="Proteomes" id="UP000694422">
    <property type="component" value="Unplaced"/>
</dbReference>
<protein>
    <submittedName>
        <fullName evidence="10">Uncharacterized protein</fullName>
    </submittedName>
</protein>
<accession>A0A8C9PLM5</accession>
<keyword evidence="4 9" id="KW-1133">Transmembrane helix</keyword>
<keyword evidence="6 9" id="KW-0472">Membrane</keyword>
<feature type="transmembrane region" description="Helical" evidence="9">
    <location>
        <begin position="12"/>
        <end position="33"/>
    </location>
</feature>
<organism evidence="10 11">
    <name type="scientific">Spermophilus dauricus</name>
    <name type="common">Daurian ground squirrel</name>
    <dbReference type="NCBI Taxonomy" id="99837"/>
    <lineage>
        <taxon>Eukaryota</taxon>
        <taxon>Metazoa</taxon>
        <taxon>Chordata</taxon>
        <taxon>Craniata</taxon>
        <taxon>Vertebrata</taxon>
        <taxon>Euteleostomi</taxon>
        <taxon>Mammalia</taxon>
        <taxon>Eutheria</taxon>
        <taxon>Euarchontoglires</taxon>
        <taxon>Glires</taxon>
        <taxon>Rodentia</taxon>
        <taxon>Sciuromorpha</taxon>
        <taxon>Sciuridae</taxon>
        <taxon>Xerinae</taxon>
        <taxon>Marmotini</taxon>
        <taxon>Spermophilus</taxon>
    </lineage>
</organism>
<keyword evidence="11" id="KW-1185">Reference proteome</keyword>
<evidence type="ECO:0000256" key="2">
    <source>
        <dbReference type="ARBA" id="ARBA00022475"/>
    </source>
</evidence>
<evidence type="ECO:0000256" key="4">
    <source>
        <dbReference type="ARBA" id="ARBA00022989"/>
    </source>
</evidence>
<sequence>LSACENVSQILLWLTILIAFFGMAVNAIVVWLLGFHIHRTPFSVYILNLAIQFQGWQNLKLILQRALQDTPEEDQCVDPPSQQALQIIPGIEKRKSNPNSP</sequence>
<evidence type="ECO:0000256" key="9">
    <source>
        <dbReference type="SAM" id="Phobius"/>
    </source>
</evidence>
<dbReference type="GO" id="GO:0004930">
    <property type="term" value="F:G protein-coupled receptor activity"/>
    <property type="evidence" value="ECO:0007669"/>
    <property type="project" value="UniProtKB-KW"/>
</dbReference>
<dbReference type="Ensembl" id="ENSSDAT00000014276.1">
    <property type="protein sequence ID" value="ENSSDAP00000012615.1"/>
    <property type="gene ID" value="ENSSDAG00000011367.1"/>
</dbReference>
<dbReference type="PANTHER" id="PTHR11334">
    <property type="entry name" value="MAS-RELATED G-PROTEIN COUPLED RECEPTOR"/>
    <property type="match status" value="1"/>
</dbReference>
<comment type="subcellular location">
    <subcellularLocation>
        <location evidence="1">Cell membrane</location>
        <topology evidence="1">Multi-pass membrane protein</topology>
    </subcellularLocation>
</comment>
<keyword evidence="2" id="KW-1003">Cell membrane</keyword>
<evidence type="ECO:0000313" key="10">
    <source>
        <dbReference type="Ensembl" id="ENSSDAP00000012615.1"/>
    </source>
</evidence>
<reference evidence="10" key="2">
    <citation type="submission" date="2025-09" db="UniProtKB">
        <authorList>
            <consortium name="Ensembl"/>
        </authorList>
    </citation>
    <scope>IDENTIFICATION</scope>
</reference>
<evidence type="ECO:0000256" key="7">
    <source>
        <dbReference type="ARBA" id="ARBA00023170"/>
    </source>
</evidence>
<dbReference type="AlphaFoldDB" id="A0A8C9PLM5"/>
<evidence type="ECO:0000256" key="1">
    <source>
        <dbReference type="ARBA" id="ARBA00004651"/>
    </source>
</evidence>
<dbReference type="InterPro" id="IPR026234">
    <property type="entry name" value="MRGPCRFAMILY"/>
</dbReference>
<evidence type="ECO:0000256" key="8">
    <source>
        <dbReference type="ARBA" id="ARBA00023224"/>
    </source>
</evidence>
<keyword evidence="7" id="KW-0675">Receptor</keyword>